<dbReference type="InterPro" id="IPR036291">
    <property type="entry name" value="NAD(P)-bd_dom_sf"/>
</dbReference>
<dbReference type="AlphaFoldDB" id="A0A6H2H171"/>
<sequence>MKLEVKGRTALVTGSTKGIGKAIAFELAKEGVHVLVHGRSRTEAERVAAEIKAAYPESLCRAAAADLVDPEQRAALLRDHPAVDMLIHSMGVYGIQSYEETSEEEWEQYVRTNVLAANALTKHYLPGMKERGFGRILFIASEEAVMPSGQMPAYAMTKTMLLSLARSLSRLTAGTDVTVNTILPGPTMTEKVSGIIEGLYAGEELTLEEKERRFMSEVMPQSELGRFLRPAEIGRLVAFLCSPHASPFRGSPIRMDGGLVPTIF</sequence>
<gene>
    <name evidence="2" type="ORF">HGI30_17370</name>
</gene>
<comment type="similarity">
    <text evidence="1">Belongs to the short-chain dehydrogenases/reductases (SDR) family.</text>
</comment>
<accession>A0A6H2H171</accession>
<dbReference type="InterPro" id="IPR002347">
    <property type="entry name" value="SDR_fam"/>
</dbReference>
<dbReference type="KEGG" id="palr:HGI30_17370"/>
<proteinExistence type="inferred from homology"/>
<dbReference type="EMBL" id="CP051428">
    <property type="protein sequence ID" value="QJC53166.1"/>
    <property type="molecule type" value="Genomic_DNA"/>
</dbReference>
<dbReference type="PRINTS" id="PR00081">
    <property type="entry name" value="GDHRDH"/>
</dbReference>
<dbReference type="PANTHER" id="PTHR42879">
    <property type="entry name" value="3-OXOACYL-(ACYL-CARRIER-PROTEIN) REDUCTASE"/>
    <property type="match status" value="1"/>
</dbReference>
<dbReference type="Gene3D" id="3.40.50.720">
    <property type="entry name" value="NAD(P)-binding Rossmann-like Domain"/>
    <property type="match status" value="1"/>
</dbReference>
<evidence type="ECO:0000256" key="1">
    <source>
        <dbReference type="ARBA" id="ARBA00006484"/>
    </source>
</evidence>
<keyword evidence="3" id="KW-1185">Reference proteome</keyword>
<dbReference type="SUPFAM" id="SSF51735">
    <property type="entry name" value="NAD(P)-binding Rossmann-fold domains"/>
    <property type="match status" value="1"/>
</dbReference>
<reference evidence="2 3" key="1">
    <citation type="submission" date="2020-04" db="EMBL/GenBank/DDBJ databases">
        <title>Novel Paenibacillus strain UniB2 isolated from commercial digestive syrup.</title>
        <authorList>
            <person name="Thorat V."/>
            <person name="Kirdat K."/>
            <person name="Tiwarekar B."/>
            <person name="Yadav A."/>
        </authorList>
    </citation>
    <scope>NUCLEOTIDE SEQUENCE [LARGE SCALE GENOMIC DNA]</scope>
    <source>
        <strain evidence="2 3">UniB2</strain>
    </source>
</reference>
<dbReference type="Pfam" id="PF00106">
    <property type="entry name" value="adh_short"/>
    <property type="match status" value="1"/>
</dbReference>
<dbReference type="InterPro" id="IPR050259">
    <property type="entry name" value="SDR"/>
</dbReference>
<evidence type="ECO:0000313" key="2">
    <source>
        <dbReference type="EMBL" id="QJC53166.1"/>
    </source>
</evidence>
<dbReference type="RefSeq" id="WP_168908707.1">
    <property type="nucleotide sequence ID" value="NZ_CP051428.1"/>
</dbReference>
<dbReference type="Proteomes" id="UP000502136">
    <property type="component" value="Chromosome"/>
</dbReference>
<evidence type="ECO:0000313" key="3">
    <source>
        <dbReference type="Proteomes" id="UP000502136"/>
    </source>
</evidence>
<name>A0A6H2H171_9BACL</name>
<protein>
    <submittedName>
        <fullName evidence="2">SDR family oxidoreductase</fullName>
    </submittedName>
</protein>
<organism evidence="2 3">
    <name type="scientific">Paenibacillus albicereus</name>
    <dbReference type="NCBI Taxonomy" id="2726185"/>
    <lineage>
        <taxon>Bacteria</taxon>
        <taxon>Bacillati</taxon>
        <taxon>Bacillota</taxon>
        <taxon>Bacilli</taxon>
        <taxon>Bacillales</taxon>
        <taxon>Paenibacillaceae</taxon>
        <taxon>Paenibacillus</taxon>
    </lineage>
</organism>
<dbReference type="CDD" id="cd05233">
    <property type="entry name" value="SDR_c"/>
    <property type="match status" value="1"/>
</dbReference>